<feature type="region of interest" description="Disordered" evidence="1">
    <location>
        <begin position="56"/>
        <end position="80"/>
    </location>
</feature>
<sequence>MMSPSSKSTRAKSLVNYSHGPLTSQIWSAGSVELDILPTLDVNSSEVNQARSQSCVSSCSNGMRGRPAANQRMTRMRCSI</sequence>
<organism evidence="2">
    <name type="scientific">Mesocestoides corti</name>
    <name type="common">Flatworm</name>
    <dbReference type="NCBI Taxonomy" id="53468"/>
    <lineage>
        <taxon>Eukaryota</taxon>
        <taxon>Metazoa</taxon>
        <taxon>Spiralia</taxon>
        <taxon>Lophotrochozoa</taxon>
        <taxon>Platyhelminthes</taxon>
        <taxon>Cestoda</taxon>
        <taxon>Eucestoda</taxon>
        <taxon>Cyclophyllidea</taxon>
        <taxon>Mesocestoididae</taxon>
        <taxon>Mesocestoides</taxon>
    </lineage>
</organism>
<evidence type="ECO:0000313" key="2">
    <source>
        <dbReference type="WBParaSite" id="MCU_011455-RA"/>
    </source>
</evidence>
<dbReference type="AlphaFoldDB" id="A0A5K3FUJ3"/>
<accession>A0A5K3FUJ3</accession>
<protein>
    <submittedName>
        <fullName evidence="2">Uncharacterized protein</fullName>
    </submittedName>
</protein>
<dbReference type="WBParaSite" id="MCU_011455-RA">
    <property type="protein sequence ID" value="MCU_011455-RA"/>
    <property type="gene ID" value="MCU_011455"/>
</dbReference>
<name>A0A5K3FUJ3_MESCO</name>
<proteinExistence type="predicted"/>
<reference evidence="2" key="1">
    <citation type="submission" date="2019-11" db="UniProtKB">
        <authorList>
            <consortium name="WormBaseParasite"/>
        </authorList>
    </citation>
    <scope>IDENTIFICATION</scope>
</reference>
<evidence type="ECO:0000256" key="1">
    <source>
        <dbReference type="SAM" id="MobiDB-lite"/>
    </source>
</evidence>